<gene>
    <name evidence="1" type="ORF">D9V32_00785</name>
</gene>
<accession>A0A3L7ADM4</accession>
<dbReference type="Proteomes" id="UP000272503">
    <property type="component" value="Unassembled WGS sequence"/>
</dbReference>
<keyword evidence="2" id="KW-1185">Reference proteome</keyword>
<dbReference type="OrthoDB" id="956698at2"/>
<dbReference type="SUPFAM" id="SSF46689">
    <property type="entry name" value="Homeodomain-like"/>
    <property type="match status" value="1"/>
</dbReference>
<dbReference type="InterPro" id="IPR009057">
    <property type="entry name" value="Homeodomain-like_sf"/>
</dbReference>
<protein>
    <submittedName>
        <fullName evidence="1">TetR/AcrR family transcriptional regulator</fullName>
    </submittedName>
</protein>
<comment type="caution">
    <text evidence="1">The sequence shown here is derived from an EMBL/GenBank/DDBJ whole genome shotgun (WGS) entry which is preliminary data.</text>
</comment>
<evidence type="ECO:0000313" key="1">
    <source>
        <dbReference type="EMBL" id="RLP77900.1"/>
    </source>
</evidence>
<dbReference type="EMBL" id="RCUX01000001">
    <property type="protein sequence ID" value="RLP77900.1"/>
    <property type="molecule type" value="Genomic_DNA"/>
</dbReference>
<evidence type="ECO:0000313" key="2">
    <source>
        <dbReference type="Proteomes" id="UP000272503"/>
    </source>
</evidence>
<reference evidence="1 2" key="1">
    <citation type="submission" date="2018-10" db="EMBL/GenBank/DDBJ databases">
        <authorList>
            <person name="Li J."/>
        </authorList>
    </citation>
    <scope>NUCLEOTIDE SEQUENCE [LARGE SCALE GENOMIC DNA]</scope>
    <source>
        <strain evidence="1 2">IF 016277</strain>
    </source>
</reference>
<dbReference type="Gene3D" id="1.10.357.10">
    <property type="entry name" value="Tetracycline Repressor, domain 2"/>
    <property type="match status" value="1"/>
</dbReference>
<dbReference type="RefSeq" id="WP_121646993.1">
    <property type="nucleotide sequence ID" value="NZ_RCUX01000001.1"/>
</dbReference>
<dbReference type="AlphaFoldDB" id="A0A3L7ADM4"/>
<sequence>MIASDPAHPAANLRDRKKAEMRRMLVLAAQLSLVPGGPTLEQMCADAGVSKRTFFRYFTSREDAALAPIQDQWRTFLALIPARLAEADPGASVFAVLQETLAEAIREWSAADPDWAVLTRDALALERAQSGVAAHHLGFCAGLTGEVAASITERSGAPTLRARLLFDVFLVAVRTAQYSWVSAPRITADPERLLDQLDRAVATLAPSLGLRIRVDSDVRPAEEAGIAAESGVAEETLAVG</sequence>
<organism evidence="1 2">
    <name type="scientific">Mycetocola tolaasinivorans</name>
    <dbReference type="NCBI Taxonomy" id="76635"/>
    <lineage>
        <taxon>Bacteria</taxon>
        <taxon>Bacillati</taxon>
        <taxon>Actinomycetota</taxon>
        <taxon>Actinomycetes</taxon>
        <taxon>Micrococcales</taxon>
        <taxon>Microbacteriaceae</taxon>
        <taxon>Mycetocola</taxon>
    </lineage>
</organism>
<name>A0A3L7ADM4_9MICO</name>
<proteinExistence type="predicted"/>